<evidence type="ECO:0000256" key="7">
    <source>
        <dbReference type="ARBA" id="ARBA00022989"/>
    </source>
</evidence>
<accession>A0A7W9L6Q0</accession>
<sequence>MNLFKSLSNHARIIGALMMREIVTRYGREGIGFLWLVGEPLLFCIGVLVLWSAIKPEYEHGIRVGPFVMTGYVCLLLLRHAISMSLTALQANIGLLHHRNVRILHIYLSRNILEFAGTTVAFIIVYVILFGMGQVHLPSDPMILYAGWFSLAWLSMGLALTLSGMALYSDVVERLVPVITYILIPLSGAFFMLSFIPSGYREVLLWVPIPHTVEMVRAGVFGEFVKTYYTWWYPLAWGTLLNLVGLLLLARAKRLVDIE</sequence>
<name>A0A7W9L6Q0_BREVE</name>
<evidence type="ECO:0000256" key="2">
    <source>
        <dbReference type="ARBA" id="ARBA00007783"/>
    </source>
</evidence>
<organism evidence="12 13">
    <name type="scientific">Brevundimonas vesicularis</name>
    <name type="common">Pseudomonas vesicularis</name>
    <dbReference type="NCBI Taxonomy" id="41276"/>
    <lineage>
        <taxon>Bacteria</taxon>
        <taxon>Pseudomonadati</taxon>
        <taxon>Pseudomonadota</taxon>
        <taxon>Alphaproteobacteria</taxon>
        <taxon>Caulobacterales</taxon>
        <taxon>Caulobacteraceae</taxon>
        <taxon>Brevundimonas</taxon>
    </lineage>
</organism>
<evidence type="ECO:0000256" key="8">
    <source>
        <dbReference type="ARBA" id="ARBA00023047"/>
    </source>
</evidence>
<evidence type="ECO:0000256" key="9">
    <source>
        <dbReference type="ARBA" id="ARBA00023136"/>
    </source>
</evidence>
<dbReference type="AlphaFoldDB" id="A0A7W9L6Q0"/>
<comment type="subcellular location">
    <subcellularLocation>
        <location evidence="1">Cell membrane</location>
        <topology evidence="1">Multi-pass membrane protein</topology>
    </subcellularLocation>
</comment>
<feature type="transmembrane region" description="Helical" evidence="10">
    <location>
        <begin position="33"/>
        <end position="54"/>
    </location>
</feature>
<reference evidence="12 13" key="1">
    <citation type="submission" date="2020-08" db="EMBL/GenBank/DDBJ databases">
        <title>Functional genomics of gut bacteria from endangered species of beetles.</title>
        <authorList>
            <person name="Carlos-Shanley C."/>
        </authorList>
    </citation>
    <scope>NUCLEOTIDE SEQUENCE [LARGE SCALE GENOMIC DNA]</scope>
    <source>
        <strain evidence="12 13">S00192</strain>
    </source>
</reference>
<dbReference type="GO" id="GO:0043190">
    <property type="term" value="C:ATP-binding cassette (ABC) transporter complex"/>
    <property type="evidence" value="ECO:0007669"/>
    <property type="project" value="InterPro"/>
</dbReference>
<keyword evidence="7 10" id="KW-1133">Transmembrane helix</keyword>
<dbReference type="Pfam" id="PF01061">
    <property type="entry name" value="ABC2_membrane"/>
    <property type="match status" value="1"/>
</dbReference>
<feature type="transmembrane region" description="Helical" evidence="10">
    <location>
        <begin position="112"/>
        <end position="133"/>
    </location>
</feature>
<dbReference type="InterPro" id="IPR013525">
    <property type="entry name" value="ABC2_TM"/>
</dbReference>
<dbReference type="PANTHER" id="PTHR30413:SF10">
    <property type="entry name" value="CAPSULE POLYSACCHARIDE EXPORT INNER-MEMBRANE PROTEIN CTRC"/>
    <property type="match status" value="1"/>
</dbReference>
<evidence type="ECO:0000256" key="1">
    <source>
        <dbReference type="ARBA" id="ARBA00004651"/>
    </source>
</evidence>
<evidence type="ECO:0000259" key="11">
    <source>
        <dbReference type="Pfam" id="PF01061"/>
    </source>
</evidence>
<feature type="transmembrane region" description="Helical" evidence="10">
    <location>
        <begin position="175"/>
        <end position="196"/>
    </location>
</feature>
<keyword evidence="8" id="KW-0625">Polysaccharide transport</keyword>
<evidence type="ECO:0000313" key="12">
    <source>
        <dbReference type="EMBL" id="MBB5772662.1"/>
    </source>
</evidence>
<dbReference type="InterPro" id="IPR000412">
    <property type="entry name" value="ABC_2_transport"/>
</dbReference>
<evidence type="ECO:0000256" key="6">
    <source>
        <dbReference type="ARBA" id="ARBA00022692"/>
    </source>
</evidence>
<dbReference type="PRINTS" id="PR00164">
    <property type="entry name" value="ABC2TRNSPORT"/>
</dbReference>
<feature type="transmembrane region" description="Helical" evidence="10">
    <location>
        <begin position="145"/>
        <end position="168"/>
    </location>
</feature>
<gene>
    <name evidence="12" type="ORF">HNP47_002678</name>
</gene>
<keyword evidence="9 10" id="KW-0472">Membrane</keyword>
<protein>
    <submittedName>
        <fullName evidence="12">Capsular polysaccharide transport system permease protein</fullName>
    </submittedName>
</protein>
<keyword evidence="5" id="KW-0762">Sugar transport</keyword>
<evidence type="ECO:0000256" key="4">
    <source>
        <dbReference type="ARBA" id="ARBA00022475"/>
    </source>
</evidence>
<evidence type="ECO:0000256" key="10">
    <source>
        <dbReference type="SAM" id="Phobius"/>
    </source>
</evidence>
<dbReference type="GO" id="GO:0015920">
    <property type="term" value="P:lipopolysaccharide transport"/>
    <property type="evidence" value="ECO:0007669"/>
    <property type="project" value="TreeGrafter"/>
</dbReference>
<comment type="caution">
    <text evidence="12">The sequence shown here is derived from an EMBL/GenBank/DDBJ whole genome shotgun (WGS) entry which is preliminary data.</text>
</comment>
<keyword evidence="6 10" id="KW-0812">Transmembrane</keyword>
<keyword evidence="3" id="KW-0813">Transport</keyword>
<evidence type="ECO:0000256" key="5">
    <source>
        <dbReference type="ARBA" id="ARBA00022597"/>
    </source>
</evidence>
<comment type="similarity">
    <text evidence="2">Belongs to the ABC-2 integral membrane protein family.</text>
</comment>
<feature type="domain" description="ABC-2 type transporter transmembrane" evidence="11">
    <location>
        <begin position="14"/>
        <end position="221"/>
    </location>
</feature>
<dbReference type="GO" id="GO:0140359">
    <property type="term" value="F:ABC-type transporter activity"/>
    <property type="evidence" value="ECO:0007669"/>
    <property type="project" value="InterPro"/>
</dbReference>
<proteinExistence type="inferred from homology"/>
<dbReference type="EMBL" id="JACHLJ010000003">
    <property type="protein sequence ID" value="MBB5772662.1"/>
    <property type="molecule type" value="Genomic_DNA"/>
</dbReference>
<dbReference type="RefSeq" id="WP_260394855.1">
    <property type="nucleotide sequence ID" value="NZ_JACHLJ010000003.1"/>
</dbReference>
<dbReference type="PANTHER" id="PTHR30413">
    <property type="entry name" value="INNER MEMBRANE TRANSPORT PERMEASE"/>
    <property type="match status" value="1"/>
</dbReference>
<keyword evidence="4" id="KW-1003">Cell membrane</keyword>
<evidence type="ECO:0000256" key="3">
    <source>
        <dbReference type="ARBA" id="ARBA00022448"/>
    </source>
</evidence>
<dbReference type="Proteomes" id="UP000556201">
    <property type="component" value="Unassembled WGS sequence"/>
</dbReference>
<evidence type="ECO:0000313" key="13">
    <source>
        <dbReference type="Proteomes" id="UP000556201"/>
    </source>
</evidence>
<feature type="transmembrane region" description="Helical" evidence="10">
    <location>
        <begin position="231"/>
        <end position="250"/>
    </location>
</feature>
<dbReference type="GO" id="GO:0015774">
    <property type="term" value="P:polysaccharide transport"/>
    <property type="evidence" value="ECO:0007669"/>
    <property type="project" value="UniProtKB-KW"/>
</dbReference>